<feature type="transmembrane region" description="Helical" evidence="9">
    <location>
        <begin position="118"/>
        <end position="140"/>
    </location>
</feature>
<feature type="transmembrane region" description="Helical" evidence="9">
    <location>
        <begin position="147"/>
        <end position="169"/>
    </location>
</feature>
<evidence type="ECO:0000256" key="2">
    <source>
        <dbReference type="ARBA" id="ARBA00004141"/>
    </source>
</evidence>
<dbReference type="KEGG" id="vta:B0751"/>
<dbReference type="InterPro" id="IPR004358">
    <property type="entry name" value="Sig_transdc_His_kin-like_C"/>
</dbReference>
<dbReference type="PROSITE" id="PS50109">
    <property type="entry name" value="HIS_KIN"/>
    <property type="match status" value="1"/>
</dbReference>
<dbReference type="SMART" id="SM00387">
    <property type="entry name" value="HATPase_c"/>
    <property type="match status" value="1"/>
</dbReference>
<dbReference type="GO" id="GO:0004673">
    <property type="term" value="F:protein histidine kinase activity"/>
    <property type="evidence" value="ECO:0007669"/>
    <property type="project" value="UniProtKB-EC"/>
</dbReference>
<evidence type="ECO:0000256" key="9">
    <source>
        <dbReference type="SAM" id="Phobius"/>
    </source>
</evidence>
<protein>
    <recommendedName>
        <fullName evidence="4">histidine kinase</fullName>
        <ecNumber evidence="4">2.7.13.3</ecNumber>
    </recommendedName>
</protein>
<dbReference type="Pfam" id="PF02518">
    <property type="entry name" value="HATPase_c"/>
    <property type="match status" value="1"/>
</dbReference>
<evidence type="ECO:0000256" key="5">
    <source>
        <dbReference type="ARBA" id="ARBA00022692"/>
    </source>
</evidence>
<feature type="domain" description="Histidine kinase" evidence="10">
    <location>
        <begin position="457"/>
        <end position="691"/>
    </location>
</feature>
<dbReference type="PANTHER" id="PTHR43065">
    <property type="entry name" value="SENSOR HISTIDINE KINASE"/>
    <property type="match status" value="1"/>
</dbReference>
<evidence type="ECO:0000313" key="11">
    <source>
        <dbReference type="EMBL" id="SON52362.1"/>
    </source>
</evidence>
<evidence type="ECO:0000256" key="8">
    <source>
        <dbReference type="SAM" id="Coils"/>
    </source>
</evidence>
<gene>
    <name evidence="11" type="ORF">VTAP4600_B0751</name>
</gene>
<evidence type="ECO:0000256" key="3">
    <source>
        <dbReference type="ARBA" id="ARBA00006434"/>
    </source>
</evidence>
<reference evidence="11 12" key="1">
    <citation type="submission" date="2017-10" db="EMBL/GenBank/DDBJ databases">
        <authorList>
            <person name="Banno H."/>
            <person name="Chua N.-H."/>
        </authorList>
    </citation>
    <scope>NUCLEOTIDE SEQUENCE [LARGE SCALE GENOMIC DNA]</scope>
    <source>
        <strain evidence="11">Vibrio tapetis CECT4600</strain>
    </source>
</reference>
<comment type="subcellular location">
    <subcellularLocation>
        <location evidence="2">Membrane</location>
        <topology evidence="2">Multi-pass membrane protein</topology>
    </subcellularLocation>
</comment>
<keyword evidence="11" id="KW-0418">Kinase</keyword>
<dbReference type="InterPro" id="IPR036890">
    <property type="entry name" value="HATPase_C_sf"/>
</dbReference>
<evidence type="ECO:0000313" key="12">
    <source>
        <dbReference type="Proteomes" id="UP000235828"/>
    </source>
</evidence>
<dbReference type="InterPro" id="IPR038377">
    <property type="entry name" value="Na/Glc_symporter_sf"/>
</dbReference>
<dbReference type="Gene3D" id="1.20.1730.10">
    <property type="entry name" value="Sodium/glucose cotransporter"/>
    <property type="match status" value="1"/>
</dbReference>
<dbReference type="PANTHER" id="PTHR43065:SF47">
    <property type="match status" value="1"/>
</dbReference>
<evidence type="ECO:0000256" key="6">
    <source>
        <dbReference type="ARBA" id="ARBA00022989"/>
    </source>
</evidence>
<name>A0A2N8ZKE3_9VIBR</name>
<proteinExistence type="inferred from homology"/>
<keyword evidence="8" id="KW-0175">Coiled coil</keyword>
<evidence type="ECO:0000256" key="4">
    <source>
        <dbReference type="ARBA" id="ARBA00012438"/>
    </source>
</evidence>
<evidence type="ECO:0000259" key="10">
    <source>
        <dbReference type="PROSITE" id="PS50109"/>
    </source>
</evidence>
<organism evidence="11 12">
    <name type="scientific">Vibrio tapetis subsp. tapetis</name>
    <dbReference type="NCBI Taxonomy" id="1671868"/>
    <lineage>
        <taxon>Bacteria</taxon>
        <taxon>Pseudomonadati</taxon>
        <taxon>Pseudomonadota</taxon>
        <taxon>Gammaproteobacteria</taxon>
        <taxon>Vibrionales</taxon>
        <taxon>Vibrionaceae</taxon>
        <taxon>Vibrio</taxon>
    </lineage>
</organism>
<comment type="similarity">
    <text evidence="3">Belongs to the sodium:solute symporter (SSF) (TC 2.A.21) family.</text>
</comment>
<dbReference type="AlphaFoldDB" id="A0A2N8ZKE3"/>
<accession>A0A2N8ZKE3</accession>
<dbReference type="PROSITE" id="PS50283">
    <property type="entry name" value="NA_SOLUT_SYMP_3"/>
    <property type="match status" value="1"/>
</dbReference>
<dbReference type="InterPro" id="IPR003594">
    <property type="entry name" value="HATPase_dom"/>
</dbReference>
<comment type="catalytic activity">
    <reaction evidence="1">
        <text>ATP + protein L-histidine = ADP + protein N-phospho-L-histidine.</text>
        <dbReference type="EC" id="2.7.13.3"/>
    </reaction>
</comment>
<dbReference type="Gene3D" id="1.10.287.130">
    <property type="match status" value="1"/>
</dbReference>
<dbReference type="GO" id="GO:0022857">
    <property type="term" value="F:transmembrane transporter activity"/>
    <property type="evidence" value="ECO:0007669"/>
    <property type="project" value="InterPro"/>
</dbReference>
<dbReference type="SUPFAM" id="SSF55874">
    <property type="entry name" value="ATPase domain of HSP90 chaperone/DNA topoisomerase II/histidine kinase"/>
    <property type="match status" value="1"/>
</dbReference>
<keyword evidence="12" id="KW-1185">Reference proteome</keyword>
<feature type="coiled-coil region" evidence="8">
    <location>
        <begin position="386"/>
        <end position="441"/>
    </location>
</feature>
<dbReference type="EMBL" id="LT960612">
    <property type="protein sequence ID" value="SON52362.1"/>
    <property type="molecule type" value="Genomic_DNA"/>
</dbReference>
<dbReference type="GO" id="GO:0016020">
    <property type="term" value="C:membrane"/>
    <property type="evidence" value="ECO:0007669"/>
    <property type="project" value="UniProtKB-SubCell"/>
</dbReference>
<keyword evidence="5 9" id="KW-0812">Transmembrane</keyword>
<dbReference type="InterPro" id="IPR005467">
    <property type="entry name" value="His_kinase_dom"/>
</dbReference>
<dbReference type="InterPro" id="IPR001734">
    <property type="entry name" value="Na/solute_symporter"/>
</dbReference>
<feature type="transmembrane region" description="Helical" evidence="9">
    <location>
        <begin position="87"/>
        <end position="106"/>
    </location>
</feature>
<dbReference type="EC" id="2.7.13.3" evidence="4"/>
<sequence>MITLFVIPVVLGALLLGFPAGNADSFVLLLPQQYASTWLTFFIYIGGFSASMGMVVMSTIAISVMVSNHLVLPVIERFSVLVVFRRHLLPLRWAVVAIVVSIGYLFNRYVGNSEFLASMGILSFAAVLQFTPAAVGGLIWSKASRIGALFGICSGFAFWMYCLFLPALVDSGILSLSEWLAYGPWELDILAPRALMGMEGIDPISHGVFWSCSINVAMFCLGSILFPGGKEEQQYYKELQSCFSSDDVPRLELDLQAYIDLNQRCQMVRSALEAYLAHQKVDQIVKKSLLDVSLLNQQQCTLLELNTLRKNIERNLAGSIGTTAAHGILERCEFISAEEQAELREHYSELLNQLSISPYELQAKLNYYQERELMIEQHSLKQSENIELLERQVERTKSAEKKLQEFNQQLEHIVEERTVSLQDANQSLKITLEDLKHTQDQLIESEKMASLGALVKGIAHEINTPVGVSITGVSSVQDKTANVLAMLESNKLQKQSLEQYLSLTQHSLDLVMNNLMSAAELVGTFKKVAVDNEAEQASEFELGDYVKEVLSSLASDLNQADIVTKVDCVTRIPMNASASIFYQIITNLTHNSIKHGFVLPNKQGERQIRIMLSQDENNVMMEFKDTGVGVDEALIGQIFDPFVTSNRGQGGTGLGAHIVYNLVTSALKGSIAANNIKGGGLAITISIPNSQVSPLDSV</sequence>
<keyword evidence="6 9" id="KW-1133">Transmembrane helix</keyword>
<dbReference type="Gene3D" id="3.30.565.10">
    <property type="entry name" value="Histidine kinase-like ATPase, C-terminal domain"/>
    <property type="match status" value="1"/>
</dbReference>
<dbReference type="PRINTS" id="PR00344">
    <property type="entry name" value="BCTRLSENSOR"/>
</dbReference>
<evidence type="ECO:0000256" key="7">
    <source>
        <dbReference type="ARBA" id="ARBA00023136"/>
    </source>
</evidence>
<keyword evidence="11" id="KW-0808">Transferase</keyword>
<dbReference type="Proteomes" id="UP000235828">
    <property type="component" value="Chromosome B"/>
</dbReference>
<feature type="transmembrane region" description="Helical" evidence="9">
    <location>
        <begin position="39"/>
        <end position="66"/>
    </location>
</feature>
<keyword evidence="7 9" id="KW-0472">Membrane</keyword>
<evidence type="ECO:0000256" key="1">
    <source>
        <dbReference type="ARBA" id="ARBA00000085"/>
    </source>
</evidence>